<dbReference type="PANTHER" id="PTHR45138:SF9">
    <property type="entry name" value="DIGUANYLATE CYCLASE DGCM-RELATED"/>
    <property type="match status" value="1"/>
</dbReference>
<dbReference type="InterPro" id="IPR029787">
    <property type="entry name" value="Nucleotide_cyclase"/>
</dbReference>
<evidence type="ECO:0000259" key="2">
    <source>
        <dbReference type="PROSITE" id="PS50887"/>
    </source>
</evidence>
<dbReference type="InterPro" id="IPR000160">
    <property type="entry name" value="GGDEF_dom"/>
</dbReference>
<dbReference type="PROSITE" id="PS50887">
    <property type="entry name" value="GGDEF"/>
    <property type="match status" value="1"/>
</dbReference>
<comment type="caution">
    <text evidence="3">The sequence shown here is derived from an EMBL/GenBank/DDBJ whole genome shotgun (WGS) entry which is preliminary data.</text>
</comment>
<gene>
    <name evidence="3" type="ORF">BG258_17100</name>
</gene>
<dbReference type="Proteomes" id="UP000094784">
    <property type="component" value="Unassembled WGS sequence"/>
</dbReference>
<keyword evidence="1" id="KW-0812">Transmembrane</keyword>
<dbReference type="Pfam" id="PF00990">
    <property type="entry name" value="GGDEF"/>
    <property type="match status" value="1"/>
</dbReference>
<dbReference type="InterPro" id="IPR043128">
    <property type="entry name" value="Rev_trsase/Diguanyl_cyclase"/>
</dbReference>
<dbReference type="AlphaFoldDB" id="A0A1E4RAM1"/>
<feature type="transmembrane region" description="Helical" evidence="1">
    <location>
        <begin position="304"/>
        <end position="322"/>
    </location>
</feature>
<dbReference type="GO" id="GO:0005886">
    <property type="term" value="C:plasma membrane"/>
    <property type="evidence" value="ECO:0007669"/>
    <property type="project" value="TreeGrafter"/>
</dbReference>
<dbReference type="NCBIfam" id="TIGR00254">
    <property type="entry name" value="GGDEF"/>
    <property type="match status" value="1"/>
</dbReference>
<proteinExistence type="predicted"/>
<dbReference type="Gene3D" id="3.30.70.270">
    <property type="match status" value="1"/>
</dbReference>
<feature type="domain" description="GGDEF" evidence="2">
    <location>
        <begin position="361"/>
        <end position="497"/>
    </location>
</feature>
<dbReference type="PANTHER" id="PTHR45138">
    <property type="entry name" value="REGULATORY COMPONENTS OF SENSORY TRANSDUCTION SYSTEM"/>
    <property type="match status" value="1"/>
</dbReference>
<protein>
    <recommendedName>
        <fullName evidence="2">GGDEF domain-containing protein</fullName>
    </recommendedName>
</protein>
<keyword evidence="1" id="KW-0472">Membrane</keyword>
<dbReference type="GO" id="GO:0052621">
    <property type="term" value="F:diguanylate cyclase activity"/>
    <property type="evidence" value="ECO:0007669"/>
    <property type="project" value="TreeGrafter"/>
</dbReference>
<dbReference type="RefSeq" id="WP_069482377.1">
    <property type="nucleotide sequence ID" value="NZ_KV766182.1"/>
</dbReference>
<dbReference type="FunFam" id="3.30.70.270:FF:000001">
    <property type="entry name" value="Diguanylate cyclase domain protein"/>
    <property type="match status" value="1"/>
</dbReference>
<evidence type="ECO:0000256" key="1">
    <source>
        <dbReference type="SAM" id="Phobius"/>
    </source>
</evidence>
<evidence type="ECO:0000313" key="3">
    <source>
        <dbReference type="EMBL" id="ODV57514.1"/>
    </source>
</evidence>
<reference evidence="3 4" key="1">
    <citation type="submission" date="2016-09" db="EMBL/GenBank/DDBJ databases">
        <title>Draft genome sequence of the soil isolate, Lysinibacillus fusiformis M5, a potential hypoxanthine producer.</title>
        <authorList>
            <person name="Gallegos-Monterrosa R."/>
            <person name="Maroti G."/>
            <person name="Balint B."/>
            <person name="Kovacs A.T."/>
        </authorList>
    </citation>
    <scope>NUCLEOTIDE SEQUENCE [LARGE SCALE GENOMIC DNA]</scope>
    <source>
        <strain evidence="3 4">M5</strain>
    </source>
</reference>
<dbReference type="OrthoDB" id="9759607at2"/>
<dbReference type="InterPro" id="IPR050469">
    <property type="entry name" value="Diguanylate_Cyclase"/>
</dbReference>
<keyword evidence="1" id="KW-1133">Transmembrane helix</keyword>
<name>A0A1E4RAM1_9BACI</name>
<dbReference type="SUPFAM" id="SSF55073">
    <property type="entry name" value="Nucleotide cyclase"/>
    <property type="match status" value="1"/>
</dbReference>
<dbReference type="GO" id="GO:1902201">
    <property type="term" value="P:negative regulation of bacterial-type flagellum-dependent cell motility"/>
    <property type="evidence" value="ECO:0007669"/>
    <property type="project" value="TreeGrafter"/>
</dbReference>
<dbReference type="SMART" id="SM00267">
    <property type="entry name" value="GGDEF"/>
    <property type="match status" value="1"/>
</dbReference>
<evidence type="ECO:0000313" key="4">
    <source>
        <dbReference type="Proteomes" id="UP000094784"/>
    </source>
</evidence>
<dbReference type="GO" id="GO:0043709">
    <property type="term" value="P:cell adhesion involved in single-species biofilm formation"/>
    <property type="evidence" value="ECO:0007669"/>
    <property type="project" value="TreeGrafter"/>
</dbReference>
<organism evidence="3 4">
    <name type="scientific">Lysinibacillus fusiformis</name>
    <dbReference type="NCBI Taxonomy" id="28031"/>
    <lineage>
        <taxon>Bacteria</taxon>
        <taxon>Bacillati</taxon>
        <taxon>Bacillota</taxon>
        <taxon>Bacilli</taxon>
        <taxon>Bacillales</taxon>
        <taxon>Bacillaceae</taxon>
        <taxon>Lysinibacillus</taxon>
    </lineage>
</organism>
<sequence length="506" mass="58355">MKNLRIKLLLSLIAFAVILVAVISSVNRQILVDDIEDQVARNRVLIENHILTDMRTVDNAHLYFDENMSDKMEQELRALKNYYRENPNVAEWDLQQMKNKHDMDIYIVDQTNTVIYTTFDKDIGFNFSKCCQRFSALLDERRASGEFFTDGIDISTTTGKYRKFAYLATHDKKYLLELSIDLLKNPVFQTFNFEKTSEYLVAKYVDLVEVQTISAGGVFFNDSKSKRITVQEQSEQFQKYFELARKKLQPVEYQNAINQGYIETHLFLPYEAETVRGESSKRIVYVKYANFTKMEALQKNAKQFWVLLAIALVTAFVMLSVINKILSKTIYLATFDPLTGVYNRATYIRKMDSLLKKRKINRPGLLLIDLDNFKQVNDQFGHAEGDHILIGTAKILKKVVKKDGFVVRFGGDEFAIVLYDTTEHHMQQIADAILVQIRTLKLEGHAIEKWSVLSVSMGGAIYHHPEDDSEMILFERADQALYQSKNAGKDQYSSYNEVAADKDAKI</sequence>
<dbReference type="CDD" id="cd01949">
    <property type="entry name" value="GGDEF"/>
    <property type="match status" value="1"/>
</dbReference>
<dbReference type="EMBL" id="MECQ01000001">
    <property type="protein sequence ID" value="ODV57514.1"/>
    <property type="molecule type" value="Genomic_DNA"/>
</dbReference>
<accession>A0A1E4RAM1</accession>